<dbReference type="SUPFAM" id="SSF56235">
    <property type="entry name" value="N-terminal nucleophile aminohydrolases (Ntn hydrolases)"/>
    <property type="match status" value="1"/>
</dbReference>
<gene>
    <name evidence="1" type="ORF">C7B45_13115</name>
</gene>
<dbReference type="PANTHER" id="PTHR43881">
    <property type="entry name" value="GAMMA-GLUTAMYLTRANSPEPTIDASE (AFU_ORTHOLOGUE AFUA_4G13580)"/>
    <property type="match status" value="1"/>
</dbReference>
<organism evidence="1 2">
    <name type="scientific">Sulfobacillus acidophilus</name>
    <dbReference type="NCBI Taxonomy" id="53633"/>
    <lineage>
        <taxon>Bacteria</taxon>
        <taxon>Bacillati</taxon>
        <taxon>Bacillota</taxon>
        <taxon>Clostridia</taxon>
        <taxon>Eubacteriales</taxon>
        <taxon>Clostridiales Family XVII. Incertae Sedis</taxon>
        <taxon>Sulfobacillus</taxon>
    </lineage>
</organism>
<accession>A0A2T2WF18</accession>
<dbReference type="PRINTS" id="PR01210">
    <property type="entry name" value="GGTRANSPTASE"/>
</dbReference>
<dbReference type="Gene3D" id="1.10.246.130">
    <property type="match status" value="1"/>
</dbReference>
<dbReference type="PANTHER" id="PTHR43881:SF1">
    <property type="entry name" value="GAMMA-GLUTAMYLTRANSPEPTIDASE (AFU_ORTHOLOGUE AFUA_4G13580)"/>
    <property type="match status" value="1"/>
</dbReference>
<dbReference type="Gene3D" id="3.60.20.40">
    <property type="match status" value="1"/>
</dbReference>
<evidence type="ECO:0000313" key="2">
    <source>
        <dbReference type="Proteomes" id="UP000241848"/>
    </source>
</evidence>
<dbReference type="AlphaFoldDB" id="A0A2T2WF18"/>
<protein>
    <submittedName>
        <fullName evidence="1">Gamma-glutamyltransferase</fullName>
    </submittedName>
</protein>
<sequence length="534" mass="58272">MGRQKAMTYPYLSQRRVVYGRRGMVATAHPLAAQAGLEIMRQGGNAIDAAVAAAACLTVVEPTSNGIGGDAFAIIWHEGRLYGLNSSGPAPQGLTVEWVKAQGYETMPAFGWPAVTVPGAPAAWAALARRFGRLPLLRSFEPVIGLARDGHPVAPTVAFYWQRGVERLSTLLKAPEYAEWYRVFAPNGRGPEPGEIWHMPDHADTLERIAQTEAEAFYRGDLAQRLIRFSQETGGVLTEEDLAEYRPEWVQPLSTRYRGHDVWELPPNGQGLVALMALQMLDGLDAQDEAERVHFQIEALKLAFADAAAYLADPRDMPYPPEAFLRSSYGAARRGLIGSSARIPAAGHPVPSGTVYLATADAQGNMVSYIQSNYRGFGSGLVVPGTGIALQDRGELFSLEDGHPNRLEPGKRPYHTIIPGFVTRAGRAVGPFGVMGGFMQPQGHVQVLARTLDEGYNPQAALDAPRFYWREGRQVAVEPTMPEAVIDDLRRRGHEIEIEPELGLFGRGEIIWRSEDGVLAGGTEPRADGYVAVW</sequence>
<dbReference type="InterPro" id="IPR043137">
    <property type="entry name" value="GGT_ssub_C"/>
</dbReference>
<dbReference type="InterPro" id="IPR029055">
    <property type="entry name" value="Ntn_hydrolases_N"/>
</dbReference>
<dbReference type="EMBL" id="PXYV01000049">
    <property type="protein sequence ID" value="PSR20823.1"/>
    <property type="molecule type" value="Genomic_DNA"/>
</dbReference>
<comment type="caution">
    <text evidence="1">The sequence shown here is derived from an EMBL/GenBank/DDBJ whole genome shotgun (WGS) entry which is preliminary data.</text>
</comment>
<reference evidence="1 2" key="1">
    <citation type="journal article" date="2014" name="BMC Genomics">
        <title>Comparison of environmental and isolate Sulfobacillus genomes reveals diverse carbon, sulfur, nitrogen, and hydrogen metabolisms.</title>
        <authorList>
            <person name="Justice N.B."/>
            <person name="Norman A."/>
            <person name="Brown C.T."/>
            <person name="Singh A."/>
            <person name="Thomas B.C."/>
            <person name="Banfield J.F."/>
        </authorList>
    </citation>
    <scope>NUCLEOTIDE SEQUENCE [LARGE SCALE GENOMIC DNA]</scope>
    <source>
        <strain evidence="1">AMDSBA3</strain>
    </source>
</reference>
<proteinExistence type="predicted"/>
<dbReference type="InterPro" id="IPR043138">
    <property type="entry name" value="GGT_lsub"/>
</dbReference>
<evidence type="ECO:0000313" key="1">
    <source>
        <dbReference type="EMBL" id="PSR20823.1"/>
    </source>
</evidence>
<dbReference type="InterPro" id="IPR052896">
    <property type="entry name" value="GGT-like_enzyme"/>
</dbReference>
<keyword evidence="1" id="KW-0808">Transferase</keyword>
<dbReference type="Proteomes" id="UP000241848">
    <property type="component" value="Unassembled WGS sequence"/>
</dbReference>
<name>A0A2T2WF18_9FIRM</name>
<dbReference type="GO" id="GO:0016740">
    <property type="term" value="F:transferase activity"/>
    <property type="evidence" value="ECO:0007669"/>
    <property type="project" value="UniProtKB-KW"/>
</dbReference>
<dbReference type="Pfam" id="PF01019">
    <property type="entry name" value="G_glu_transpept"/>
    <property type="match status" value="1"/>
</dbReference>